<evidence type="ECO:0000313" key="1">
    <source>
        <dbReference type="EMBL" id="KAK7358552.1"/>
    </source>
</evidence>
<protein>
    <submittedName>
        <fullName evidence="1">Uncharacterized protein</fullName>
    </submittedName>
</protein>
<gene>
    <name evidence="1" type="ORF">VNO77_00485</name>
</gene>
<accession>A0AAN9MUS4</accession>
<sequence>MRQETSRLGTCCGERARPKMSIWMNESAANQILVSPMSGLKKALLFLPYNALLGIQISKGLVSYSFLSAINHHRLITRVVHRSVICLIVINHDAKIEAHQGR</sequence>
<name>A0AAN9MUS4_CANGL</name>
<organism evidence="1 2">
    <name type="scientific">Canavalia gladiata</name>
    <name type="common">Sword bean</name>
    <name type="synonym">Dolichos gladiatus</name>
    <dbReference type="NCBI Taxonomy" id="3824"/>
    <lineage>
        <taxon>Eukaryota</taxon>
        <taxon>Viridiplantae</taxon>
        <taxon>Streptophyta</taxon>
        <taxon>Embryophyta</taxon>
        <taxon>Tracheophyta</taxon>
        <taxon>Spermatophyta</taxon>
        <taxon>Magnoliopsida</taxon>
        <taxon>eudicotyledons</taxon>
        <taxon>Gunneridae</taxon>
        <taxon>Pentapetalae</taxon>
        <taxon>rosids</taxon>
        <taxon>fabids</taxon>
        <taxon>Fabales</taxon>
        <taxon>Fabaceae</taxon>
        <taxon>Papilionoideae</taxon>
        <taxon>50 kb inversion clade</taxon>
        <taxon>NPAAA clade</taxon>
        <taxon>indigoferoid/millettioid clade</taxon>
        <taxon>Phaseoleae</taxon>
        <taxon>Canavalia</taxon>
    </lineage>
</organism>
<dbReference type="EMBL" id="JAYMYQ010000001">
    <property type="protein sequence ID" value="KAK7358552.1"/>
    <property type="molecule type" value="Genomic_DNA"/>
</dbReference>
<dbReference type="Proteomes" id="UP001367508">
    <property type="component" value="Unassembled WGS sequence"/>
</dbReference>
<proteinExistence type="predicted"/>
<keyword evidence="2" id="KW-1185">Reference proteome</keyword>
<evidence type="ECO:0000313" key="2">
    <source>
        <dbReference type="Proteomes" id="UP001367508"/>
    </source>
</evidence>
<dbReference type="AlphaFoldDB" id="A0AAN9MUS4"/>
<comment type="caution">
    <text evidence="1">The sequence shown here is derived from an EMBL/GenBank/DDBJ whole genome shotgun (WGS) entry which is preliminary data.</text>
</comment>
<reference evidence="1 2" key="1">
    <citation type="submission" date="2024-01" db="EMBL/GenBank/DDBJ databases">
        <title>The genomes of 5 underutilized Papilionoideae crops provide insights into root nodulation and disease resistanc.</title>
        <authorList>
            <person name="Jiang F."/>
        </authorList>
    </citation>
    <scope>NUCLEOTIDE SEQUENCE [LARGE SCALE GENOMIC DNA]</scope>
    <source>
        <strain evidence="1">LVBAO_FW01</strain>
        <tissue evidence="1">Leaves</tissue>
    </source>
</reference>